<dbReference type="GO" id="GO:0031146">
    <property type="term" value="P:SCF-dependent proteasomal ubiquitin-dependent protein catabolic process"/>
    <property type="evidence" value="ECO:0007669"/>
    <property type="project" value="TreeGrafter"/>
</dbReference>
<evidence type="ECO:0000313" key="2">
    <source>
        <dbReference type="WBParaSite" id="EN70_1975"/>
    </source>
</evidence>
<accession>A0A1I7VFK7</accession>
<reference evidence="1" key="1">
    <citation type="submission" date="2012-04" db="EMBL/GenBank/DDBJ databases">
        <title>The Genome Sequence of Loa loa.</title>
        <authorList>
            <consortium name="The Broad Institute Genome Sequencing Platform"/>
            <consortium name="Broad Institute Genome Sequencing Center for Infectious Disease"/>
            <person name="Nutman T.B."/>
            <person name="Fink D.L."/>
            <person name="Russ C."/>
            <person name="Young S."/>
            <person name="Zeng Q."/>
            <person name="Gargeya S."/>
            <person name="Alvarado L."/>
            <person name="Berlin A."/>
            <person name="Chapman S.B."/>
            <person name="Chen Z."/>
            <person name="Freedman E."/>
            <person name="Gellesch M."/>
            <person name="Goldberg J."/>
            <person name="Griggs A."/>
            <person name="Gujja S."/>
            <person name="Heilman E.R."/>
            <person name="Heiman D."/>
            <person name="Howarth C."/>
            <person name="Mehta T."/>
            <person name="Neiman D."/>
            <person name="Pearson M."/>
            <person name="Roberts A."/>
            <person name="Saif S."/>
            <person name="Shea T."/>
            <person name="Shenoy N."/>
            <person name="Sisk P."/>
            <person name="Stolte C."/>
            <person name="Sykes S."/>
            <person name="White J."/>
            <person name="Yandava C."/>
            <person name="Haas B."/>
            <person name="Henn M.R."/>
            <person name="Nusbaum C."/>
            <person name="Birren B."/>
        </authorList>
    </citation>
    <scope>NUCLEOTIDE SEQUENCE [LARGE SCALE GENOMIC DNA]</scope>
</reference>
<evidence type="ECO:0000313" key="1">
    <source>
        <dbReference type="Proteomes" id="UP000095285"/>
    </source>
</evidence>
<proteinExistence type="predicted"/>
<protein>
    <submittedName>
        <fullName evidence="2">F-box domain-containing protein</fullName>
    </submittedName>
</protein>
<dbReference type="SUPFAM" id="SSF52047">
    <property type="entry name" value="RNI-like"/>
    <property type="match status" value="1"/>
</dbReference>
<reference evidence="2" key="2">
    <citation type="submission" date="2016-11" db="UniProtKB">
        <authorList>
            <consortium name="WormBaseParasite"/>
        </authorList>
    </citation>
    <scope>IDENTIFICATION</scope>
</reference>
<dbReference type="InterPro" id="IPR032675">
    <property type="entry name" value="LRR_dom_sf"/>
</dbReference>
<dbReference type="PANTHER" id="PTHR13318">
    <property type="entry name" value="PARTNER OF PAIRED, ISOFORM B-RELATED"/>
    <property type="match status" value="1"/>
</dbReference>
<dbReference type="InterPro" id="IPR006553">
    <property type="entry name" value="Leu-rich_rpt_Cys-con_subtyp"/>
</dbReference>
<dbReference type="AlphaFoldDB" id="A0A1I7VFK7"/>
<sequence length="488" mass="55961">MDDAWRHVFQYFTTHERIRYERVSTKWMELLQEYWKKLDTVNTDKLCIDVCFDHWSDCVRAVLVRCSPNITSFSFGRNCQGTRHRSIKKQLLPDVLVELSKKAPLLKSFRVEDDSHFANSCFLSLLDHCSTLEEFVITRKDYDSEERGFANEKKAVKRIETLSKKSEIVDVREDTVITKQTEFDGDSLIICKNVGQRKNSMFGDLSSKKILNALSAAEAVGHDSCYSYLYIDDDFMEHIPPTVSILCISAGEALKIRNANFVSRLKKLRLFDAQYSFLSLKPLQDLVHHAPNLLYLDLSNSRFITDFSPIGELSKLRCLLLNGNRIHLKNEQLSAIINGCTLLEVLSLKRCSKLSNEDLKIISKCATLKELHLAGVTGMTDDTLICIAFGVPLLKILDISYCNSLTSKGLESLAMLQKLDHLCSNGIYDFDDNLVDMIRKCRPHCVIEAFHCRYSMSTNELFQMAFLKPMVEPESVRSTYQTSRYHYI</sequence>
<dbReference type="GO" id="GO:0019005">
    <property type="term" value="C:SCF ubiquitin ligase complex"/>
    <property type="evidence" value="ECO:0007669"/>
    <property type="project" value="TreeGrafter"/>
</dbReference>
<name>A0A1I7VFK7_LOALO</name>
<organism evidence="1 2">
    <name type="scientific">Loa loa</name>
    <name type="common">Eye worm</name>
    <name type="synonym">Filaria loa</name>
    <dbReference type="NCBI Taxonomy" id="7209"/>
    <lineage>
        <taxon>Eukaryota</taxon>
        <taxon>Metazoa</taxon>
        <taxon>Ecdysozoa</taxon>
        <taxon>Nematoda</taxon>
        <taxon>Chromadorea</taxon>
        <taxon>Rhabditida</taxon>
        <taxon>Spirurina</taxon>
        <taxon>Spiruromorpha</taxon>
        <taxon>Filarioidea</taxon>
        <taxon>Onchocercidae</taxon>
        <taxon>Loa</taxon>
    </lineage>
</organism>
<dbReference type="WBParaSite" id="EN70_1975">
    <property type="protein sequence ID" value="EN70_1975"/>
    <property type="gene ID" value="EN70_1975"/>
</dbReference>
<dbReference type="Proteomes" id="UP000095285">
    <property type="component" value="Unassembled WGS sequence"/>
</dbReference>
<dbReference type="STRING" id="7209.A0A1I7VFK7"/>
<keyword evidence="1" id="KW-1185">Reference proteome</keyword>
<dbReference type="SMART" id="SM00367">
    <property type="entry name" value="LRR_CC"/>
    <property type="match status" value="4"/>
</dbReference>
<dbReference type="Gene3D" id="3.80.10.10">
    <property type="entry name" value="Ribonuclease Inhibitor"/>
    <property type="match status" value="1"/>
</dbReference>